<dbReference type="InterPro" id="IPR006073">
    <property type="entry name" value="GTP-bd"/>
</dbReference>
<evidence type="ECO:0000256" key="1">
    <source>
        <dbReference type="SAM" id="Phobius"/>
    </source>
</evidence>
<protein>
    <recommendedName>
        <fullName evidence="2">G domain-containing protein</fullName>
    </recommendedName>
</protein>
<keyword evidence="4" id="KW-1185">Reference proteome</keyword>
<dbReference type="SUPFAM" id="SSF52540">
    <property type="entry name" value="P-loop containing nucleoside triphosphate hydrolases"/>
    <property type="match status" value="1"/>
</dbReference>
<dbReference type="STRING" id="436010.A0A166RAH5"/>
<keyword evidence="1" id="KW-1133">Transmembrane helix</keyword>
<feature type="transmembrane region" description="Helical" evidence="1">
    <location>
        <begin position="438"/>
        <end position="467"/>
    </location>
</feature>
<dbReference type="Proteomes" id="UP000076532">
    <property type="component" value="Unassembled WGS sequence"/>
</dbReference>
<name>A0A166RAH5_9AGAM</name>
<evidence type="ECO:0000313" key="3">
    <source>
        <dbReference type="EMBL" id="KZP28074.1"/>
    </source>
</evidence>
<keyword evidence="1" id="KW-0812">Transmembrane</keyword>
<sequence>MPRIRVTGITVGIKRRSLVSVDLVNPPCGDVRWKINGKEMEADFSSLPELADSQFMTIRIKSRNWLSSNSKEISISAGDLLTRPNQTRSFDEITVKVETESIASSQPPNKMPLLLSMSRCSRQPPSYWPNVLAKFFSFRILVIGKSGAGKSSLINTAFRVQQDEGQTNVANGVAGVHDINREIICRANQQFVLHDSQGFEGGEAENLAIVEQFLKDRGADVDISEQVHAVWLCLPIPTTGSRILETGIEKFLKMKTSGKLGKMPIIAVFTKYDILLTRTRRLGSNDPTKDADKALEATCIAPLRKLVKDGIPHSTVSNKKGHEKTLQDLIELTKAEVGKHLPEVAQVVMGIAQQISPKGKIESSIAVGKRRHWKSLGTSISFFGKKLKDCLDVIRVDVVTVWAIEDPHNHLGGDEFQALIVGLVGEMSDNRAEHAGKALVTGLAAAIGLVGTVGPAAPVVVPAAVVVVLAKWVYDIYSQIPDILMRLMAYVVDLILVMQLLFLVLAGNKVKISKPLIMCVVEVYRDSIVKAEVHTKIKTYVTESGVLNRMGRDQAFDTVDRLLKRYCESPDIVQLKDDVLSARGPAAGQSDAR</sequence>
<gene>
    <name evidence="3" type="ORF">FIBSPDRAFT_947976</name>
</gene>
<dbReference type="Pfam" id="PF01926">
    <property type="entry name" value="MMR_HSR1"/>
    <property type="match status" value="1"/>
</dbReference>
<organism evidence="3 4">
    <name type="scientific">Athelia psychrophila</name>
    <dbReference type="NCBI Taxonomy" id="1759441"/>
    <lineage>
        <taxon>Eukaryota</taxon>
        <taxon>Fungi</taxon>
        <taxon>Dikarya</taxon>
        <taxon>Basidiomycota</taxon>
        <taxon>Agaricomycotina</taxon>
        <taxon>Agaricomycetes</taxon>
        <taxon>Agaricomycetidae</taxon>
        <taxon>Atheliales</taxon>
        <taxon>Atheliaceae</taxon>
        <taxon>Athelia</taxon>
    </lineage>
</organism>
<evidence type="ECO:0000313" key="4">
    <source>
        <dbReference type="Proteomes" id="UP000076532"/>
    </source>
</evidence>
<feature type="transmembrane region" description="Helical" evidence="1">
    <location>
        <begin position="487"/>
        <end position="506"/>
    </location>
</feature>
<dbReference type="CDD" id="cd00882">
    <property type="entry name" value="Ras_like_GTPase"/>
    <property type="match status" value="1"/>
</dbReference>
<feature type="domain" description="G" evidence="2">
    <location>
        <begin position="139"/>
        <end position="221"/>
    </location>
</feature>
<accession>A0A166RAH5</accession>
<reference evidence="3 4" key="1">
    <citation type="journal article" date="2016" name="Mol. Biol. Evol.">
        <title>Comparative Genomics of Early-Diverging Mushroom-Forming Fungi Provides Insights into the Origins of Lignocellulose Decay Capabilities.</title>
        <authorList>
            <person name="Nagy L.G."/>
            <person name="Riley R."/>
            <person name="Tritt A."/>
            <person name="Adam C."/>
            <person name="Daum C."/>
            <person name="Floudas D."/>
            <person name="Sun H."/>
            <person name="Yadav J.S."/>
            <person name="Pangilinan J."/>
            <person name="Larsson K.H."/>
            <person name="Matsuura K."/>
            <person name="Barry K."/>
            <person name="Labutti K."/>
            <person name="Kuo R."/>
            <person name="Ohm R.A."/>
            <person name="Bhattacharya S.S."/>
            <person name="Shirouzu T."/>
            <person name="Yoshinaga Y."/>
            <person name="Martin F.M."/>
            <person name="Grigoriev I.V."/>
            <person name="Hibbett D.S."/>
        </authorList>
    </citation>
    <scope>NUCLEOTIDE SEQUENCE [LARGE SCALE GENOMIC DNA]</scope>
    <source>
        <strain evidence="3 4">CBS 109695</strain>
    </source>
</reference>
<dbReference type="InterPro" id="IPR027417">
    <property type="entry name" value="P-loop_NTPase"/>
</dbReference>
<dbReference type="AlphaFoldDB" id="A0A166RAH5"/>
<keyword evidence="1" id="KW-0472">Membrane</keyword>
<dbReference type="GO" id="GO:0005525">
    <property type="term" value="F:GTP binding"/>
    <property type="evidence" value="ECO:0007669"/>
    <property type="project" value="InterPro"/>
</dbReference>
<proteinExistence type="predicted"/>
<dbReference type="Gene3D" id="3.40.50.300">
    <property type="entry name" value="P-loop containing nucleotide triphosphate hydrolases"/>
    <property type="match status" value="1"/>
</dbReference>
<dbReference type="EMBL" id="KV417505">
    <property type="protein sequence ID" value="KZP28074.1"/>
    <property type="molecule type" value="Genomic_DNA"/>
</dbReference>
<dbReference type="OrthoDB" id="391988at2759"/>
<evidence type="ECO:0000259" key="2">
    <source>
        <dbReference type="Pfam" id="PF01926"/>
    </source>
</evidence>